<dbReference type="GO" id="GO:0007291">
    <property type="term" value="P:sperm individualization"/>
    <property type="evidence" value="ECO:0007669"/>
    <property type="project" value="EnsemblMetazoa"/>
</dbReference>
<feature type="compositionally biased region" description="Low complexity" evidence="1">
    <location>
        <begin position="592"/>
        <end position="605"/>
    </location>
</feature>
<name>A0A0Q9WNZ8_DROWI</name>
<dbReference type="EMBL" id="CH963847">
    <property type="protein sequence ID" value="KRF97605.1"/>
    <property type="molecule type" value="Genomic_DNA"/>
</dbReference>
<sequence>MRFCSYSRQNLLSNKSNEELNVDQQQQYRQMQRQRARLSYFQSHGGPSSHGRSTSSGSCLPPPQRRHFLDSLQQHPQQQQQQQLQVPLHAAGGSSNNLNNSGGSGGAACSGGGRKRDWRDDAPLDHDDDLDVDDEESNENIMYRRRNRRRPQFAALRDEDTEHSNSSNLLNMNVNYGNSPLYQQRNKVPAKPTTSTVSLTPLQQRQLRFDFDLPTTQQYVPTSSGQYVLPDVPLDAPPTTYNLANTQETVTDESNVLEQSEETASEELNRNLLVNALKNDKFTTKFYESIKEDVYRRLEILFEQQQQQLQQQQSQQATREQQEQQINGMDLQPQQPPQQLYNEIRKTLNQGTTTSSLTNDRQENGLDNDNELSNAAAEATESRSETPLEMRLENDRPEDEEEQQQQQQQQQHIKASETNQMEHDQELGEAAAAAAAVPAINILEIHEEINASGVTIDSSSTTVDVTLQLTPDHELIEYIIKRIRNQTHNNTVINDSLLAEVSKLTATAAQNSAAHWVPNATSPLISPKRIYTKIKKMDMPRQRDEFLLWYRSYLEQLFVVEHPTTKCCKAKEKDNSSSSSNSRKQLNKRVRAQSQSQSQDSNNDADLAEADQKNQSSSNGGGGDVMDCENNENPEEEAGKGGSGGGDAAPGEVAEEDSVANRANGSVVLETVISTQDISLD</sequence>
<accession>A0A0Q9WNZ8</accession>
<evidence type="ECO:0000313" key="3">
    <source>
        <dbReference type="Proteomes" id="UP000007798"/>
    </source>
</evidence>
<feature type="region of interest" description="Disordered" evidence="1">
    <location>
        <begin position="569"/>
        <end position="668"/>
    </location>
</feature>
<gene>
    <name evidence="2" type="primary">Dwil\GK27156</name>
    <name evidence="2" type="ORF">Dwil_GK27156</name>
</gene>
<dbReference type="STRING" id="7260.A0A0Q9WNZ8"/>
<proteinExistence type="predicted"/>
<protein>
    <submittedName>
        <fullName evidence="2">Uncharacterized protein</fullName>
    </submittedName>
</protein>
<dbReference type="OrthoDB" id="2125770at2759"/>
<organism evidence="2 3">
    <name type="scientific">Drosophila willistoni</name>
    <name type="common">Fruit fly</name>
    <dbReference type="NCBI Taxonomy" id="7260"/>
    <lineage>
        <taxon>Eukaryota</taxon>
        <taxon>Metazoa</taxon>
        <taxon>Ecdysozoa</taxon>
        <taxon>Arthropoda</taxon>
        <taxon>Hexapoda</taxon>
        <taxon>Insecta</taxon>
        <taxon>Pterygota</taxon>
        <taxon>Neoptera</taxon>
        <taxon>Endopterygota</taxon>
        <taxon>Diptera</taxon>
        <taxon>Brachycera</taxon>
        <taxon>Muscomorpha</taxon>
        <taxon>Ephydroidea</taxon>
        <taxon>Drosophilidae</taxon>
        <taxon>Drosophila</taxon>
        <taxon>Sophophora</taxon>
    </lineage>
</organism>
<reference evidence="2 3" key="1">
    <citation type="journal article" date="2007" name="Nature">
        <title>Evolution of genes and genomes on the Drosophila phylogeny.</title>
        <authorList>
            <consortium name="Drosophila 12 Genomes Consortium"/>
            <person name="Clark A.G."/>
            <person name="Eisen M.B."/>
            <person name="Smith D.R."/>
            <person name="Bergman C.M."/>
            <person name="Oliver B."/>
            <person name="Markow T.A."/>
            <person name="Kaufman T.C."/>
            <person name="Kellis M."/>
            <person name="Gelbart W."/>
            <person name="Iyer V.N."/>
            <person name="Pollard D.A."/>
            <person name="Sackton T.B."/>
            <person name="Larracuente A.M."/>
            <person name="Singh N.D."/>
            <person name="Abad J.P."/>
            <person name="Abt D.N."/>
            <person name="Adryan B."/>
            <person name="Aguade M."/>
            <person name="Akashi H."/>
            <person name="Anderson W.W."/>
            <person name="Aquadro C.F."/>
            <person name="Ardell D.H."/>
            <person name="Arguello R."/>
            <person name="Artieri C.G."/>
            <person name="Barbash D.A."/>
            <person name="Barker D."/>
            <person name="Barsanti P."/>
            <person name="Batterham P."/>
            <person name="Batzoglou S."/>
            <person name="Begun D."/>
            <person name="Bhutkar A."/>
            <person name="Blanco E."/>
            <person name="Bosak S.A."/>
            <person name="Bradley R.K."/>
            <person name="Brand A.D."/>
            <person name="Brent M.R."/>
            <person name="Brooks A.N."/>
            <person name="Brown R.H."/>
            <person name="Butlin R.K."/>
            <person name="Caggese C."/>
            <person name="Calvi B.R."/>
            <person name="Bernardo de Carvalho A."/>
            <person name="Caspi A."/>
            <person name="Castrezana S."/>
            <person name="Celniker S.E."/>
            <person name="Chang J.L."/>
            <person name="Chapple C."/>
            <person name="Chatterji S."/>
            <person name="Chinwalla A."/>
            <person name="Civetta A."/>
            <person name="Clifton S.W."/>
            <person name="Comeron J.M."/>
            <person name="Costello J.C."/>
            <person name="Coyne J.A."/>
            <person name="Daub J."/>
            <person name="David R.G."/>
            <person name="Delcher A.L."/>
            <person name="Delehaunty K."/>
            <person name="Do C.B."/>
            <person name="Ebling H."/>
            <person name="Edwards K."/>
            <person name="Eickbush T."/>
            <person name="Evans J.D."/>
            <person name="Filipski A."/>
            <person name="Findeiss S."/>
            <person name="Freyhult E."/>
            <person name="Fulton L."/>
            <person name="Fulton R."/>
            <person name="Garcia A.C."/>
            <person name="Gardiner A."/>
            <person name="Garfield D.A."/>
            <person name="Garvin B.E."/>
            <person name="Gibson G."/>
            <person name="Gilbert D."/>
            <person name="Gnerre S."/>
            <person name="Godfrey J."/>
            <person name="Good R."/>
            <person name="Gotea V."/>
            <person name="Gravely B."/>
            <person name="Greenberg A.J."/>
            <person name="Griffiths-Jones S."/>
            <person name="Gross S."/>
            <person name="Guigo R."/>
            <person name="Gustafson E.A."/>
            <person name="Haerty W."/>
            <person name="Hahn M.W."/>
            <person name="Halligan D.L."/>
            <person name="Halpern A.L."/>
            <person name="Halter G.M."/>
            <person name="Han M.V."/>
            <person name="Heger A."/>
            <person name="Hillier L."/>
            <person name="Hinrichs A.S."/>
            <person name="Holmes I."/>
            <person name="Hoskins R.A."/>
            <person name="Hubisz M.J."/>
            <person name="Hultmark D."/>
            <person name="Huntley M.A."/>
            <person name="Jaffe D.B."/>
            <person name="Jagadeeshan S."/>
            <person name="Jeck W.R."/>
            <person name="Johnson J."/>
            <person name="Jones C.D."/>
            <person name="Jordan W.C."/>
            <person name="Karpen G.H."/>
            <person name="Kataoka E."/>
            <person name="Keightley P.D."/>
            <person name="Kheradpour P."/>
            <person name="Kirkness E.F."/>
            <person name="Koerich L.B."/>
            <person name="Kristiansen K."/>
            <person name="Kudrna D."/>
            <person name="Kulathinal R.J."/>
            <person name="Kumar S."/>
            <person name="Kwok R."/>
            <person name="Lander E."/>
            <person name="Langley C.H."/>
            <person name="Lapoint R."/>
            <person name="Lazzaro B.P."/>
            <person name="Lee S.J."/>
            <person name="Levesque L."/>
            <person name="Li R."/>
            <person name="Lin C.F."/>
            <person name="Lin M.F."/>
            <person name="Lindblad-Toh K."/>
            <person name="Llopart A."/>
            <person name="Long M."/>
            <person name="Low L."/>
            <person name="Lozovsky E."/>
            <person name="Lu J."/>
            <person name="Luo M."/>
            <person name="Machado C.A."/>
            <person name="Makalowski W."/>
            <person name="Marzo M."/>
            <person name="Matsuda M."/>
            <person name="Matzkin L."/>
            <person name="McAllister B."/>
            <person name="McBride C.S."/>
            <person name="McKernan B."/>
            <person name="McKernan K."/>
            <person name="Mendez-Lago M."/>
            <person name="Minx P."/>
            <person name="Mollenhauer M.U."/>
            <person name="Montooth K."/>
            <person name="Mount S.M."/>
            <person name="Mu X."/>
            <person name="Myers E."/>
            <person name="Negre B."/>
            <person name="Newfeld S."/>
            <person name="Nielsen R."/>
            <person name="Noor M.A."/>
            <person name="O'Grady P."/>
            <person name="Pachter L."/>
            <person name="Papaceit M."/>
            <person name="Parisi M.J."/>
            <person name="Parisi M."/>
            <person name="Parts L."/>
            <person name="Pedersen J.S."/>
            <person name="Pesole G."/>
            <person name="Phillippy A.M."/>
            <person name="Ponting C.P."/>
            <person name="Pop M."/>
            <person name="Porcelli D."/>
            <person name="Powell J.R."/>
            <person name="Prohaska S."/>
            <person name="Pruitt K."/>
            <person name="Puig M."/>
            <person name="Quesneville H."/>
            <person name="Ram K.R."/>
            <person name="Rand D."/>
            <person name="Rasmussen M.D."/>
            <person name="Reed L.K."/>
            <person name="Reenan R."/>
            <person name="Reily A."/>
            <person name="Remington K.A."/>
            <person name="Rieger T.T."/>
            <person name="Ritchie M.G."/>
            <person name="Robin C."/>
            <person name="Rogers Y.H."/>
            <person name="Rohde C."/>
            <person name="Rozas J."/>
            <person name="Rubenfield M.J."/>
            <person name="Ruiz A."/>
            <person name="Russo S."/>
            <person name="Salzberg S.L."/>
            <person name="Sanchez-Gracia A."/>
            <person name="Saranga D.J."/>
            <person name="Sato H."/>
            <person name="Schaeffer S.W."/>
            <person name="Schatz M.C."/>
            <person name="Schlenke T."/>
            <person name="Schwartz R."/>
            <person name="Segarra C."/>
            <person name="Singh R.S."/>
            <person name="Sirot L."/>
            <person name="Sirota M."/>
            <person name="Sisneros N.B."/>
            <person name="Smith C.D."/>
            <person name="Smith T.F."/>
            <person name="Spieth J."/>
            <person name="Stage D.E."/>
            <person name="Stark A."/>
            <person name="Stephan W."/>
            <person name="Strausberg R.L."/>
            <person name="Strempel S."/>
            <person name="Sturgill D."/>
            <person name="Sutton G."/>
            <person name="Sutton G.G."/>
            <person name="Tao W."/>
            <person name="Teichmann S."/>
            <person name="Tobari Y.N."/>
            <person name="Tomimura Y."/>
            <person name="Tsolas J.M."/>
            <person name="Valente V.L."/>
            <person name="Venter E."/>
            <person name="Venter J.C."/>
            <person name="Vicario S."/>
            <person name="Vieira F.G."/>
            <person name="Vilella A.J."/>
            <person name="Villasante A."/>
            <person name="Walenz B."/>
            <person name="Wang J."/>
            <person name="Wasserman M."/>
            <person name="Watts T."/>
            <person name="Wilson D."/>
            <person name="Wilson R.K."/>
            <person name="Wing R.A."/>
            <person name="Wolfner M.F."/>
            <person name="Wong A."/>
            <person name="Wong G.K."/>
            <person name="Wu C.I."/>
            <person name="Wu G."/>
            <person name="Yamamoto D."/>
            <person name="Yang H.P."/>
            <person name="Yang S.P."/>
            <person name="Yorke J.A."/>
            <person name="Yoshida K."/>
            <person name="Zdobnov E."/>
            <person name="Zhang P."/>
            <person name="Zhang Y."/>
            <person name="Zimin A.V."/>
            <person name="Baldwin J."/>
            <person name="Abdouelleil A."/>
            <person name="Abdulkadir J."/>
            <person name="Abebe A."/>
            <person name="Abera B."/>
            <person name="Abreu J."/>
            <person name="Acer S.C."/>
            <person name="Aftuck L."/>
            <person name="Alexander A."/>
            <person name="An P."/>
            <person name="Anderson E."/>
            <person name="Anderson S."/>
            <person name="Arachi H."/>
            <person name="Azer M."/>
            <person name="Bachantsang P."/>
            <person name="Barry A."/>
            <person name="Bayul T."/>
            <person name="Berlin A."/>
            <person name="Bessette D."/>
            <person name="Bloom T."/>
            <person name="Blye J."/>
            <person name="Boguslavskiy L."/>
            <person name="Bonnet C."/>
            <person name="Boukhgalter B."/>
            <person name="Bourzgui I."/>
            <person name="Brown A."/>
            <person name="Cahill P."/>
            <person name="Channer S."/>
            <person name="Cheshatsang Y."/>
            <person name="Chuda L."/>
            <person name="Citroen M."/>
            <person name="Collymore A."/>
            <person name="Cooke P."/>
            <person name="Costello M."/>
            <person name="D'Aco K."/>
            <person name="Daza R."/>
            <person name="De Haan G."/>
            <person name="DeGray S."/>
            <person name="DeMaso C."/>
            <person name="Dhargay N."/>
            <person name="Dooley K."/>
            <person name="Dooley E."/>
            <person name="Doricent M."/>
            <person name="Dorje P."/>
            <person name="Dorjee K."/>
            <person name="Dupes A."/>
            <person name="Elong R."/>
            <person name="Falk J."/>
            <person name="Farina A."/>
            <person name="Faro S."/>
            <person name="Ferguson D."/>
            <person name="Fisher S."/>
            <person name="Foley C.D."/>
            <person name="Franke A."/>
            <person name="Friedrich D."/>
            <person name="Gadbois L."/>
            <person name="Gearin G."/>
            <person name="Gearin C.R."/>
            <person name="Giannoukos G."/>
            <person name="Goode T."/>
            <person name="Graham J."/>
            <person name="Grandbois E."/>
            <person name="Grewal S."/>
            <person name="Gyaltsen K."/>
            <person name="Hafez N."/>
            <person name="Hagos B."/>
            <person name="Hall J."/>
            <person name="Henson C."/>
            <person name="Hollinger A."/>
            <person name="Honan T."/>
            <person name="Huard M.D."/>
            <person name="Hughes L."/>
            <person name="Hurhula B."/>
            <person name="Husby M.E."/>
            <person name="Kamat A."/>
            <person name="Kanga B."/>
            <person name="Kashin S."/>
            <person name="Khazanovich D."/>
            <person name="Kisner P."/>
            <person name="Lance K."/>
            <person name="Lara M."/>
            <person name="Lee W."/>
            <person name="Lennon N."/>
            <person name="Letendre F."/>
            <person name="LeVine R."/>
            <person name="Lipovsky A."/>
            <person name="Liu X."/>
            <person name="Liu J."/>
            <person name="Liu S."/>
            <person name="Lokyitsang T."/>
            <person name="Lokyitsang Y."/>
            <person name="Lubonja R."/>
            <person name="Lui A."/>
            <person name="MacDonald P."/>
            <person name="Magnisalis V."/>
            <person name="Maru K."/>
            <person name="Matthews C."/>
            <person name="McCusker W."/>
            <person name="McDonough S."/>
            <person name="Mehta T."/>
            <person name="Meldrim J."/>
            <person name="Meneus L."/>
            <person name="Mihai O."/>
            <person name="Mihalev A."/>
            <person name="Mihova T."/>
            <person name="Mittelman R."/>
            <person name="Mlenga V."/>
            <person name="Montmayeur A."/>
            <person name="Mulrain L."/>
            <person name="Navidi A."/>
            <person name="Naylor J."/>
            <person name="Negash T."/>
            <person name="Nguyen T."/>
            <person name="Nguyen N."/>
            <person name="Nicol R."/>
            <person name="Norbu C."/>
            <person name="Norbu N."/>
            <person name="Novod N."/>
            <person name="O'Neill B."/>
            <person name="Osman S."/>
            <person name="Markiewicz E."/>
            <person name="Oyono O.L."/>
            <person name="Patti C."/>
            <person name="Phunkhang P."/>
            <person name="Pierre F."/>
            <person name="Priest M."/>
            <person name="Raghuraman S."/>
            <person name="Rege F."/>
            <person name="Reyes R."/>
            <person name="Rise C."/>
            <person name="Rogov P."/>
            <person name="Ross K."/>
            <person name="Ryan E."/>
            <person name="Settipalli S."/>
            <person name="Shea T."/>
            <person name="Sherpa N."/>
            <person name="Shi L."/>
            <person name="Shih D."/>
            <person name="Sparrow T."/>
            <person name="Spaulding J."/>
            <person name="Stalker J."/>
            <person name="Stange-Thomann N."/>
            <person name="Stavropoulos S."/>
            <person name="Stone C."/>
            <person name="Strader C."/>
            <person name="Tesfaye S."/>
            <person name="Thomson T."/>
            <person name="Thoulutsang Y."/>
            <person name="Thoulutsang D."/>
            <person name="Topham K."/>
            <person name="Topping I."/>
            <person name="Tsamla T."/>
            <person name="Vassiliev H."/>
            <person name="Vo A."/>
            <person name="Wangchuk T."/>
            <person name="Wangdi T."/>
            <person name="Weiand M."/>
            <person name="Wilkinson J."/>
            <person name="Wilson A."/>
            <person name="Yadav S."/>
            <person name="Young G."/>
            <person name="Yu Q."/>
            <person name="Zembek L."/>
            <person name="Zhong D."/>
            <person name="Zimmer A."/>
            <person name="Zwirko Z."/>
            <person name="Jaffe D.B."/>
            <person name="Alvarez P."/>
            <person name="Brockman W."/>
            <person name="Butler J."/>
            <person name="Chin C."/>
            <person name="Gnerre S."/>
            <person name="Grabherr M."/>
            <person name="Kleber M."/>
            <person name="Mauceli E."/>
            <person name="MacCallum I."/>
        </authorList>
    </citation>
    <scope>NUCLEOTIDE SEQUENCE [LARGE SCALE GENOMIC DNA]</scope>
    <source>
        <strain evidence="3">Tucson 14030-0811.24</strain>
    </source>
</reference>
<feature type="compositionally biased region" description="Basic and acidic residues" evidence="1">
    <location>
        <begin position="114"/>
        <end position="125"/>
    </location>
</feature>
<feature type="compositionally biased region" description="Low complexity" evidence="1">
    <location>
        <begin position="43"/>
        <end position="58"/>
    </location>
</feature>
<feature type="compositionally biased region" description="Acidic residues" evidence="1">
    <location>
        <begin position="626"/>
        <end position="636"/>
    </location>
</feature>
<dbReference type="Proteomes" id="UP000007798">
    <property type="component" value="Unassembled WGS sequence"/>
</dbReference>
<feature type="region of interest" description="Disordered" evidence="1">
    <location>
        <begin position="374"/>
        <end position="430"/>
    </location>
</feature>
<dbReference type="AlphaFoldDB" id="A0A0Q9WNZ8"/>
<feature type="region of interest" description="Disordered" evidence="1">
    <location>
        <begin position="30"/>
        <end position="146"/>
    </location>
</feature>
<evidence type="ECO:0000313" key="2">
    <source>
        <dbReference type="EMBL" id="KRF97605.1"/>
    </source>
</evidence>
<feature type="compositionally biased region" description="Low complexity" evidence="1">
    <location>
        <begin position="72"/>
        <end position="101"/>
    </location>
</feature>
<keyword evidence="3" id="KW-1185">Reference proteome</keyword>
<evidence type="ECO:0000256" key="1">
    <source>
        <dbReference type="SAM" id="MobiDB-lite"/>
    </source>
</evidence>
<feature type="compositionally biased region" description="Acidic residues" evidence="1">
    <location>
        <begin position="126"/>
        <end position="138"/>
    </location>
</feature>
<dbReference type="InParanoid" id="A0A0Q9WNZ8"/>
<feature type="compositionally biased region" description="Basic and acidic residues" evidence="1">
    <location>
        <begin position="380"/>
        <end position="395"/>
    </location>
</feature>
<feature type="compositionally biased region" description="Gly residues" evidence="1">
    <location>
        <begin position="102"/>
        <end position="112"/>
    </location>
</feature>
<dbReference type="GO" id="GO:0035317">
    <property type="term" value="P:imaginal disc-derived wing hair organization"/>
    <property type="evidence" value="ECO:0007669"/>
    <property type="project" value="EnsemblMetazoa"/>
</dbReference>